<gene>
    <name evidence="1" type="ORF">L687_18490</name>
</gene>
<dbReference type="PATRIC" id="fig|1333857.3.peg.2066"/>
<reference evidence="1 2" key="1">
    <citation type="journal article" date="2013" name="Genome Announc.">
        <title>Whole-genome sequences of five oyster-associated bacteria show potential for crude oil hydrocarbon degradation.</title>
        <authorList>
            <person name="Chauhan A."/>
            <person name="Green S."/>
            <person name="Pathak A."/>
            <person name="Thomas J."/>
            <person name="Venkatramanan R."/>
        </authorList>
    </citation>
    <scope>NUCLEOTIDE SEQUENCE [LARGE SCALE GENOMIC DNA]</scope>
    <source>
        <strain evidence="1 2">MF109</strain>
    </source>
</reference>
<sequence length="198" mass="21320">MAGDAGFVWDLDFDAAWFVPLPGVDGSQIGPDAAAAWTDAALARLPDAATSDPQRAALLRATAGALLSQAEEGVTRLWFAPERMYSDLLVTITVSRASGPGSAANEEVFDGDRFSAGFDVVPLQTETHGSGFLLRRSTQLEGEQPLFITQWTVRLNDGTWSILVDTLGTTLPAFVLFEEQLMRLIPGIRLPRTAAVEQ</sequence>
<protein>
    <submittedName>
        <fullName evidence="1">Uncharacterized protein</fullName>
    </submittedName>
</protein>
<name>T5KG12_MICMQ</name>
<evidence type="ECO:0000313" key="2">
    <source>
        <dbReference type="Proteomes" id="UP000016033"/>
    </source>
</evidence>
<dbReference type="EMBL" id="ATAO01000191">
    <property type="protein sequence ID" value="EQM76065.1"/>
    <property type="molecule type" value="Genomic_DNA"/>
</dbReference>
<dbReference type="AlphaFoldDB" id="T5KG12"/>
<dbReference type="RefSeq" id="WP_021200027.1">
    <property type="nucleotide sequence ID" value="NZ_ATAO01000191.1"/>
</dbReference>
<proteinExistence type="predicted"/>
<organism evidence="1 2">
    <name type="scientific">Microbacterium maritypicum MF109</name>
    <dbReference type="NCBI Taxonomy" id="1333857"/>
    <lineage>
        <taxon>Bacteria</taxon>
        <taxon>Bacillati</taxon>
        <taxon>Actinomycetota</taxon>
        <taxon>Actinomycetes</taxon>
        <taxon>Micrococcales</taxon>
        <taxon>Microbacteriaceae</taxon>
        <taxon>Microbacterium</taxon>
    </lineage>
</organism>
<accession>T5KG12</accession>
<evidence type="ECO:0000313" key="1">
    <source>
        <dbReference type="EMBL" id="EQM76065.1"/>
    </source>
</evidence>
<dbReference type="Proteomes" id="UP000016033">
    <property type="component" value="Unassembled WGS sequence"/>
</dbReference>
<comment type="caution">
    <text evidence="1">The sequence shown here is derived from an EMBL/GenBank/DDBJ whole genome shotgun (WGS) entry which is preliminary data.</text>
</comment>